<keyword evidence="4" id="KW-0520">NAD</keyword>
<dbReference type="Pfam" id="PF02146">
    <property type="entry name" value="SIR2"/>
    <property type="match status" value="3"/>
</dbReference>
<dbReference type="Gene3D" id="3.40.50.1220">
    <property type="entry name" value="TPP-binding domain"/>
    <property type="match status" value="2"/>
</dbReference>
<gene>
    <name evidence="8" type="ORF">LAFE_0B06018G</name>
</gene>
<feature type="binding site" evidence="5">
    <location>
        <position position="281"/>
    </location>
    <ligand>
        <name>Zn(2+)</name>
        <dbReference type="ChEBI" id="CHEBI:29105"/>
    </ligand>
</feature>
<dbReference type="GO" id="GO:0070403">
    <property type="term" value="F:NAD+ binding"/>
    <property type="evidence" value="ECO:0007669"/>
    <property type="project" value="InterPro"/>
</dbReference>
<protein>
    <submittedName>
        <fullName evidence="8">LAFE_0B06018g1_1</fullName>
    </submittedName>
</protein>
<evidence type="ECO:0000256" key="2">
    <source>
        <dbReference type="ARBA" id="ARBA00022491"/>
    </source>
</evidence>
<keyword evidence="9" id="KW-1185">Reference proteome</keyword>
<feature type="region of interest" description="Disordered" evidence="6">
    <location>
        <begin position="102"/>
        <end position="135"/>
    </location>
</feature>
<feature type="binding site" evidence="5">
    <location>
        <position position="183"/>
    </location>
    <ligand>
        <name>Zn(2+)</name>
        <dbReference type="ChEBI" id="CHEBI:29105"/>
    </ligand>
</feature>
<proteinExistence type="inferred from homology"/>
<dbReference type="STRING" id="4955.A0A1G4M7X6"/>
<dbReference type="Proteomes" id="UP000190831">
    <property type="component" value="Chromosome B"/>
</dbReference>
<dbReference type="GO" id="GO:0017136">
    <property type="term" value="F:histone deacetylase activity, NAD-dependent"/>
    <property type="evidence" value="ECO:0007669"/>
    <property type="project" value="TreeGrafter"/>
</dbReference>
<sequence length="394" mass="44076">MEADDPHLQSFHRCLQKSRRILCIVGSGLSASSGIPTYQLQHGTWHGYTALDLATPEAFQNDPGLVWLFYSSRRYEAMKAKPNEGHFALAELCRRYPSRMATFPPSTGGKGLSGDESSKQYKHHDINGPPVSGGVSDTTFKGKSALVISQNVDGLHQRAGHPQNSLVELHGSLFDMKCTQFFCNYRTHNEHDLFLTPTLRTYTPRSSMKKRKRNLAKNSRLEKSPPPKRQRVDSDASVTDETTDLENVSHSSDDLSESTNSSQPDAFPTLDPQELPHCPKCHEGILRPAVVWFGESLPLRQMDQVDQFFSCGPPVDLVLVIGTSGKVWPAMGYVERVKKNGGKIAIFNTAIEDIEEVNKSKNVWGFQGDASKLLPEALKPLIGEHYKPRDWFRR</sequence>
<organism evidence="8 9">
    <name type="scientific">Lachancea fermentati</name>
    <name type="common">Zygosaccharomyces fermentati</name>
    <dbReference type="NCBI Taxonomy" id="4955"/>
    <lineage>
        <taxon>Eukaryota</taxon>
        <taxon>Fungi</taxon>
        <taxon>Dikarya</taxon>
        <taxon>Ascomycota</taxon>
        <taxon>Saccharomycotina</taxon>
        <taxon>Saccharomycetes</taxon>
        <taxon>Saccharomycetales</taxon>
        <taxon>Saccharomycetaceae</taxon>
        <taxon>Lachancea</taxon>
    </lineage>
</organism>
<feature type="compositionally biased region" description="Basic and acidic residues" evidence="6">
    <location>
        <begin position="116"/>
        <end position="126"/>
    </location>
</feature>
<evidence type="ECO:0000313" key="9">
    <source>
        <dbReference type="Proteomes" id="UP000190831"/>
    </source>
</evidence>
<dbReference type="InterPro" id="IPR003000">
    <property type="entry name" value="Sirtuin"/>
</dbReference>
<dbReference type="InterPro" id="IPR050134">
    <property type="entry name" value="NAD-dep_sirtuin_deacylases"/>
</dbReference>
<keyword evidence="2" id="KW-0678">Repressor</keyword>
<dbReference type="GO" id="GO:0046872">
    <property type="term" value="F:metal ion binding"/>
    <property type="evidence" value="ECO:0007669"/>
    <property type="project" value="UniProtKB-KW"/>
</dbReference>
<evidence type="ECO:0000313" key="8">
    <source>
        <dbReference type="EMBL" id="SCV99946.1"/>
    </source>
</evidence>
<feature type="binding site" evidence="5">
    <location>
        <position position="278"/>
    </location>
    <ligand>
        <name>Zn(2+)</name>
        <dbReference type="ChEBI" id="CHEBI:29105"/>
    </ligand>
</feature>
<name>A0A1G4M7X6_LACFM</name>
<evidence type="ECO:0000256" key="4">
    <source>
        <dbReference type="ARBA" id="ARBA00023027"/>
    </source>
</evidence>
<dbReference type="OrthoDB" id="424302at2759"/>
<keyword evidence="5" id="KW-0479">Metal-binding</keyword>
<dbReference type="SUPFAM" id="SSF52467">
    <property type="entry name" value="DHS-like NAD/FAD-binding domain"/>
    <property type="match status" value="2"/>
</dbReference>
<feature type="compositionally biased region" description="Polar residues" evidence="6">
    <location>
        <begin position="236"/>
        <end position="248"/>
    </location>
</feature>
<feature type="active site" description="Proton acceptor" evidence="5">
    <location>
        <position position="170"/>
    </location>
</feature>
<feature type="compositionally biased region" description="Basic and acidic residues" evidence="6">
    <location>
        <begin position="219"/>
        <end position="234"/>
    </location>
</feature>
<feature type="domain" description="Deacetylase sirtuin-type" evidence="7">
    <location>
        <begin position="1"/>
        <end position="384"/>
    </location>
</feature>
<reference evidence="9" key="1">
    <citation type="submission" date="2016-03" db="EMBL/GenBank/DDBJ databases">
        <authorList>
            <person name="Devillers H."/>
        </authorList>
    </citation>
    <scope>NUCLEOTIDE SEQUENCE [LARGE SCALE GENOMIC DNA]</scope>
</reference>
<dbReference type="PANTHER" id="PTHR11085:SF10">
    <property type="entry name" value="NAD-DEPENDENT PROTEIN DEACYLASE SIRTUIN-5, MITOCHONDRIAL-RELATED"/>
    <property type="match status" value="1"/>
</dbReference>
<dbReference type="PANTHER" id="PTHR11085">
    <property type="entry name" value="NAD-DEPENDENT PROTEIN DEACYLASE SIRTUIN-5, MITOCHONDRIAL-RELATED"/>
    <property type="match status" value="1"/>
</dbReference>
<dbReference type="OMA" id="YHYWREL"/>
<evidence type="ECO:0000256" key="6">
    <source>
        <dbReference type="SAM" id="MobiDB-lite"/>
    </source>
</evidence>
<dbReference type="EMBL" id="LT598489">
    <property type="protein sequence ID" value="SCV99946.1"/>
    <property type="molecule type" value="Genomic_DNA"/>
</dbReference>
<accession>A0A1G4M7X6</accession>
<keyword evidence="3" id="KW-0808">Transferase</keyword>
<feature type="region of interest" description="Disordered" evidence="6">
    <location>
        <begin position="204"/>
        <end position="274"/>
    </location>
</feature>
<dbReference type="InterPro" id="IPR029035">
    <property type="entry name" value="DHS-like_NAD/FAD-binding_dom"/>
</dbReference>
<dbReference type="PROSITE" id="PS50305">
    <property type="entry name" value="SIRTUIN"/>
    <property type="match status" value="1"/>
</dbReference>
<dbReference type="AlphaFoldDB" id="A0A1G4M7X6"/>
<evidence type="ECO:0000256" key="3">
    <source>
        <dbReference type="ARBA" id="ARBA00022679"/>
    </source>
</evidence>
<evidence type="ECO:0000259" key="7">
    <source>
        <dbReference type="PROSITE" id="PS50305"/>
    </source>
</evidence>
<keyword evidence="5" id="KW-0862">Zinc</keyword>
<dbReference type="GO" id="GO:0005634">
    <property type="term" value="C:nucleus"/>
    <property type="evidence" value="ECO:0007669"/>
    <property type="project" value="TreeGrafter"/>
</dbReference>
<comment type="similarity">
    <text evidence="1">Belongs to the sirtuin family. Class I subfamily.</text>
</comment>
<evidence type="ECO:0000256" key="5">
    <source>
        <dbReference type="PROSITE-ProRule" id="PRU00236"/>
    </source>
</evidence>
<evidence type="ECO:0000256" key="1">
    <source>
        <dbReference type="ARBA" id="ARBA00006924"/>
    </source>
</evidence>
<dbReference type="InterPro" id="IPR026590">
    <property type="entry name" value="Ssirtuin_cat_dom"/>
</dbReference>
<feature type="binding site" evidence="5">
    <location>
        <position position="178"/>
    </location>
    <ligand>
        <name>Zn(2+)</name>
        <dbReference type="ChEBI" id="CHEBI:29105"/>
    </ligand>
</feature>